<evidence type="ECO:0000256" key="1">
    <source>
        <dbReference type="ARBA" id="ARBA00004162"/>
    </source>
</evidence>
<comment type="subcellular location">
    <subcellularLocation>
        <location evidence="1">Cell membrane</location>
        <topology evidence="1">Single-pass membrane protein</topology>
    </subcellularLocation>
</comment>
<keyword evidence="3 12" id="KW-0813">Transport</keyword>
<accession>A0ABW0HD83</accession>
<dbReference type="Gene3D" id="1.10.3820.10">
    <property type="entry name" value="Di-heme elbow motif domain"/>
    <property type="match status" value="1"/>
</dbReference>
<keyword evidence="16" id="KW-1185">Reference proteome</keyword>
<keyword evidence="5 12" id="KW-0349">Heme</keyword>
<sequence length="240" mass="27309">MAKLKALFLWAWNRVLWFWRIISRPSAYLPLGFLTLGGFICGVLFWGGFNTALEITNTEKFCTSCHEMRDNVYQELTQTVHFSNRSGVRASCPDCHVPHNWTDKIARKMQASKEVWGKIFGTISTREKFLDMRLELAKHEWARLKANDSLECRNCHSSVAMDFTKQTRRAADIHGRFLTTGEKTCIDCHKGIAHLLPNMTGIEPGWKEAPELQGKGAAWHGPERAVGAYLAEIEKRRGGL</sequence>
<name>A0ABW0HD83_9HYPH</name>
<dbReference type="NCBIfam" id="TIGR02161">
    <property type="entry name" value="napC_nirT"/>
    <property type="match status" value="1"/>
</dbReference>
<dbReference type="RefSeq" id="WP_152016459.1">
    <property type="nucleotide sequence ID" value="NZ_JBHSLV010000024.1"/>
</dbReference>
<proteinExistence type="inferred from homology"/>
<evidence type="ECO:0000256" key="10">
    <source>
        <dbReference type="ARBA" id="ARBA00023004"/>
    </source>
</evidence>
<evidence type="ECO:0000313" key="16">
    <source>
        <dbReference type="Proteomes" id="UP001596104"/>
    </source>
</evidence>
<evidence type="ECO:0000256" key="3">
    <source>
        <dbReference type="ARBA" id="ARBA00022448"/>
    </source>
</evidence>
<dbReference type="Proteomes" id="UP001596104">
    <property type="component" value="Unassembled WGS sequence"/>
</dbReference>
<keyword evidence="10 12" id="KW-0408">Iron</keyword>
<dbReference type="InterPro" id="IPR005126">
    <property type="entry name" value="NapC/NirT_cyt_c_N"/>
</dbReference>
<keyword evidence="4" id="KW-1003">Cell membrane</keyword>
<dbReference type="InterPro" id="IPR051174">
    <property type="entry name" value="Cytochrome_c-type_ET"/>
</dbReference>
<keyword evidence="9 13" id="KW-1133">Transmembrane helix</keyword>
<evidence type="ECO:0000256" key="13">
    <source>
        <dbReference type="SAM" id="Phobius"/>
    </source>
</evidence>
<evidence type="ECO:0000256" key="2">
    <source>
        <dbReference type="ARBA" id="ARBA00007395"/>
    </source>
</evidence>
<comment type="similarity">
    <text evidence="2">Belongs to the NapC/NirT/NrfH family.</text>
</comment>
<evidence type="ECO:0000256" key="5">
    <source>
        <dbReference type="ARBA" id="ARBA00022617"/>
    </source>
</evidence>
<dbReference type="InterPro" id="IPR038266">
    <property type="entry name" value="NapC/NirT_cytc_sf"/>
</dbReference>
<dbReference type="InterPro" id="IPR024717">
    <property type="entry name" value="NapC/NirT/NrfH"/>
</dbReference>
<protein>
    <recommendedName>
        <fullName evidence="12">Cytochrome c-type protein</fullName>
    </recommendedName>
</protein>
<evidence type="ECO:0000256" key="8">
    <source>
        <dbReference type="ARBA" id="ARBA00022982"/>
    </source>
</evidence>
<dbReference type="PANTHER" id="PTHR30333">
    <property type="entry name" value="CYTOCHROME C-TYPE PROTEIN"/>
    <property type="match status" value="1"/>
</dbReference>
<keyword evidence="11 13" id="KW-0472">Membrane</keyword>
<comment type="caution">
    <text evidence="15">The sequence shown here is derived from an EMBL/GenBank/DDBJ whole genome shotgun (WGS) entry which is preliminary data.</text>
</comment>
<dbReference type="InterPro" id="IPR011885">
    <property type="entry name" value="NO3Rdtase_cyt_c_NapC/NirT"/>
</dbReference>
<comment type="PTM">
    <text evidence="12">Binds 4 heme groups per subunit.</text>
</comment>
<organism evidence="15 16">
    <name type="scientific">Bosea vestrisii</name>
    <dbReference type="NCBI Taxonomy" id="151416"/>
    <lineage>
        <taxon>Bacteria</taxon>
        <taxon>Pseudomonadati</taxon>
        <taxon>Pseudomonadota</taxon>
        <taxon>Alphaproteobacteria</taxon>
        <taxon>Hyphomicrobiales</taxon>
        <taxon>Boseaceae</taxon>
        <taxon>Bosea</taxon>
    </lineage>
</organism>
<evidence type="ECO:0000256" key="4">
    <source>
        <dbReference type="ARBA" id="ARBA00022475"/>
    </source>
</evidence>
<keyword evidence="8 12" id="KW-0249">Electron transport</keyword>
<dbReference type="Pfam" id="PF03264">
    <property type="entry name" value="Cytochrom_NNT"/>
    <property type="match status" value="1"/>
</dbReference>
<dbReference type="InterPro" id="IPR036280">
    <property type="entry name" value="Multihaem_cyt_sf"/>
</dbReference>
<feature type="domain" description="NapC/NirT cytochrome c N-terminal" evidence="14">
    <location>
        <begin position="26"/>
        <end position="199"/>
    </location>
</feature>
<dbReference type="SUPFAM" id="SSF48695">
    <property type="entry name" value="Multiheme cytochromes"/>
    <property type="match status" value="1"/>
</dbReference>
<evidence type="ECO:0000259" key="14">
    <source>
        <dbReference type="Pfam" id="PF03264"/>
    </source>
</evidence>
<keyword evidence="6 13" id="KW-0812">Transmembrane</keyword>
<feature type="transmembrane region" description="Helical" evidence="13">
    <location>
        <begin position="27"/>
        <end position="49"/>
    </location>
</feature>
<evidence type="ECO:0000256" key="6">
    <source>
        <dbReference type="ARBA" id="ARBA00022692"/>
    </source>
</evidence>
<evidence type="ECO:0000256" key="9">
    <source>
        <dbReference type="ARBA" id="ARBA00022989"/>
    </source>
</evidence>
<keyword evidence="7 12" id="KW-0479">Metal-binding</keyword>
<evidence type="ECO:0000313" key="15">
    <source>
        <dbReference type="EMBL" id="MFC5393909.1"/>
    </source>
</evidence>
<reference evidence="16" key="1">
    <citation type="journal article" date="2019" name="Int. J. Syst. Evol. Microbiol.">
        <title>The Global Catalogue of Microorganisms (GCM) 10K type strain sequencing project: providing services to taxonomists for standard genome sequencing and annotation.</title>
        <authorList>
            <consortium name="The Broad Institute Genomics Platform"/>
            <consortium name="The Broad Institute Genome Sequencing Center for Infectious Disease"/>
            <person name="Wu L."/>
            <person name="Ma J."/>
        </authorList>
    </citation>
    <scope>NUCLEOTIDE SEQUENCE [LARGE SCALE GENOMIC DNA]</scope>
    <source>
        <strain evidence="16">CGMCC 1.16326</strain>
    </source>
</reference>
<dbReference type="PANTHER" id="PTHR30333:SF1">
    <property type="entry name" value="CYTOCHROME C-TYPE PROTEIN NAPC"/>
    <property type="match status" value="1"/>
</dbReference>
<evidence type="ECO:0000256" key="11">
    <source>
        <dbReference type="ARBA" id="ARBA00023136"/>
    </source>
</evidence>
<dbReference type="EMBL" id="JBHSLV010000024">
    <property type="protein sequence ID" value="MFC5393909.1"/>
    <property type="molecule type" value="Genomic_DNA"/>
</dbReference>
<evidence type="ECO:0000256" key="12">
    <source>
        <dbReference type="PIRNR" id="PIRNR000013"/>
    </source>
</evidence>
<dbReference type="PIRSF" id="PIRSF000013">
    <property type="entry name" value="4_hem_cytochrm_NapC"/>
    <property type="match status" value="1"/>
</dbReference>
<evidence type="ECO:0000256" key="7">
    <source>
        <dbReference type="ARBA" id="ARBA00022723"/>
    </source>
</evidence>
<gene>
    <name evidence="15" type="ORF">ACFPPC_14780</name>
</gene>